<organism evidence="7 8">
    <name type="scientific">Nitratireductor kimnyeongensis</name>
    <dbReference type="NCBI Taxonomy" id="430679"/>
    <lineage>
        <taxon>Bacteria</taxon>
        <taxon>Pseudomonadati</taxon>
        <taxon>Pseudomonadota</taxon>
        <taxon>Alphaproteobacteria</taxon>
        <taxon>Hyphomicrobiales</taxon>
        <taxon>Phyllobacteriaceae</taxon>
        <taxon>Nitratireductor</taxon>
    </lineage>
</organism>
<feature type="transmembrane region" description="Helical" evidence="6">
    <location>
        <begin position="182"/>
        <end position="203"/>
    </location>
</feature>
<evidence type="ECO:0000256" key="6">
    <source>
        <dbReference type="SAM" id="Phobius"/>
    </source>
</evidence>
<reference evidence="8" key="1">
    <citation type="journal article" date="2019" name="Int. J. Syst. Evol. Microbiol.">
        <title>The Global Catalogue of Microorganisms (GCM) 10K type strain sequencing project: providing services to taxonomists for standard genome sequencing and annotation.</title>
        <authorList>
            <consortium name="The Broad Institute Genomics Platform"/>
            <consortium name="The Broad Institute Genome Sequencing Center for Infectious Disease"/>
            <person name="Wu L."/>
            <person name="Ma J."/>
        </authorList>
    </citation>
    <scope>NUCLEOTIDE SEQUENCE [LARGE SCALE GENOMIC DNA]</scope>
    <source>
        <strain evidence="8">JCM 3366</strain>
    </source>
</reference>
<feature type="transmembrane region" description="Helical" evidence="6">
    <location>
        <begin position="35"/>
        <end position="56"/>
    </location>
</feature>
<keyword evidence="5 6" id="KW-0472">Membrane</keyword>
<evidence type="ECO:0000313" key="7">
    <source>
        <dbReference type="EMBL" id="MFC5586542.1"/>
    </source>
</evidence>
<feature type="transmembrane region" description="Helical" evidence="6">
    <location>
        <begin position="108"/>
        <end position="135"/>
    </location>
</feature>
<feature type="transmembrane region" description="Helical" evidence="6">
    <location>
        <begin position="147"/>
        <end position="170"/>
    </location>
</feature>
<keyword evidence="3 6" id="KW-0812">Transmembrane</keyword>
<evidence type="ECO:0000256" key="4">
    <source>
        <dbReference type="ARBA" id="ARBA00022989"/>
    </source>
</evidence>
<dbReference type="PANTHER" id="PTHR30086">
    <property type="entry name" value="ARGININE EXPORTER PROTEIN ARGO"/>
    <property type="match status" value="1"/>
</dbReference>
<evidence type="ECO:0000256" key="1">
    <source>
        <dbReference type="ARBA" id="ARBA00004651"/>
    </source>
</evidence>
<dbReference type="Pfam" id="PF01810">
    <property type="entry name" value="LysE"/>
    <property type="match status" value="1"/>
</dbReference>
<sequence>MDALLFGKSLLLGLAVAAPLGPIGALCVNRTLEHGLWAGMAGGLGTALADAVYAALAAIGFAAFAAALAVVDVPLKLVGGAFLAWLGWKSFSPAPLRAAATVRASNLFGTAAATFFLTITNPMTILAFAAMFAGLGLADSPQPADAAVVVTGVFLGSLLWWFFLSGGVALARARLPDAVSLWVSRISGLILLAFAAFAIGSVMRNYL</sequence>
<comment type="caution">
    <text evidence="7">The sequence shown here is derived from an EMBL/GenBank/DDBJ whole genome shotgun (WGS) entry which is preliminary data.</text>
</comment>
<name>A0ABW0TBA4_9HYPH</name>
<proteinExistence type="predicted"/>
<keyword evidence="8" id="KW-1185">Reference proteome</keyword>
<keyword evidence="2" id="KW-1003">Cell membrane</keyword>
<evidence type="ECO:0000256" key="3">
    <source>
        <dbReference type="ARBA" id="ARBA00022692"/>
    </source>
</evidence>
<dbReference type="Proteomes" id="UP001596107">
    <property type="component" value="Unassembled WGS sequence"/>
</dbReference>
<protein>
    <submittedName>
        <fullName evidence="7">LysE family translocator</fullName>
    </submittedName>
</protein>
<dbReference type="RefSeq" id="WP_223021958.1">
    <property type="nucleotide sequence ID" value="NZ_CP078143.1"/>
</dbReference>
<feature type="transmembrane region" description="Helical" evidence="6">
    <location>
        <begin position="63"/>
        <end position="88"/>
    </location>
</feature>
<keyword evidence="4 6" id="KW-1133">Transmembrane helix</keyword>
<gene>
    <name evidence="7" type="ORF">ACFPOD_15615</name>
</gene>
<evidence type="ECO:0000256" key="2">
    <source>
        <dbReference type="ARBA" id="ARBA00022475"/>
    </source>
</evidence>
<comment type="subcellular location">
    <subcellularLocation>
        <location evidence="1">Cell membrane</location>
        <topology evidence="1">Multi-pass membrane protein</topology>
    </subcellularLocation>
</comment>
<accession>A0ABW0TBA4</accession>
<dbReference type="EMBL" id="JBHSNB010000003">
    <property type="protein sequence ID" value="MFC5586542.1"/>
    <property type="molecule type" value="Genomic_DNA"/>
</dbReference>
<evidence type="ECO:0000256" key="5">
    <source>
        <dbReference type="ARBA" id="ARBA00023136"/>
    </source>
</evidence>
<dbReference type="InterPro" id="IPR001123">
    <property type="entry name" value="LeuE-type"/>
</dbReference>
<dbReference type="PANTHER" id="PTHR30086:SF20">
    <property type="entry name" value="ARGININE EXPORTER PROTEIN ARGO-RELATED"/>
    <property type="match status" value="1"/>
</dbReference>
<evidence type="ECO:0000313" key="8">
    <source>
        <dbReference type="Proteomes" id="UP001596107"/>
    </source>
</evidence>